<dbReference type="SUPFAM" id="SSF63380">
    <property type="entry name" value="Riboflavin synthase domain-like"/>
    <property type="match status" value="1"/>
</dbReference>
<evidence type="ECO:0000256" key="4">
    <source>
        <dbReference type="ARBA" id="ARBA00022723"/>
    </source>
</evidence>
<feature type="domain" description="FAD-binding FR-type" evidence="8">
    <location>
        <begin position="89"/>
        <end position="187"/>
    </location>
</feature>
<dbReference type="InterPro" id="IPR012292">
    <property type="entry name" value="Globin/Proto"/>
</dbReference>
<dbReference type="InterPro" id="IPR036010">
    <property type="entry name" value="2Fe-2S_ferredoxin-like_sf"/>
</dbReference>
<dbReference type="PRINTS" id="PR00371">
    <property type="entry name" value="FPNCR"/>
</dbReference>
<dbReference type="InterPro" id="IPR001041">
    <property type="entry name" value="2Fe-2S_ferredoxin-type"/>
</dbReference>
<dbReference type="InterPro" id="IPR017927">
    <property type="entry name" value="FAD-bd_FR_type"/>
</dbReference>
<dbReference type="PANTHER" id="PTHR47354:SF5">
    <property type="entry name" value="PROTEIN RFBI"/>
    <property type="match status" value="1"/>
</dbReference>
<dbReference type="InterPro" id="IPR001433">
    <property type="entry name" value="OxRdtase_FAD/NAD-bd"/>
</dbReference>
<evidence type="ECO:0000256" key="6">
    <source>
        <dbReference type="ARBA" id="ARBA00034078"/>
    </source>
</evidence>
<gene>
    <name evidence="9" type="ORF">GCM10023307_10740</name>
</gene>
<sequence>MPVLEYQGRRIESRPGETVLDACLRQGVDLHFSCRGGACHNCLCRSVDGAVPERAQRGIRPELAEKRYFLPCVCIPEGDLRFERPRAEDLSVRAVLQSREWLSADVCRIAIEPFTNFESRPGQSLEVCRDADRVRSFSIASHPDHGAWLELHVRRIPGGAVSPWLCDELAVGDELDIRGPHGHFVYAADPAQPLLFVASGTGLAPVLGVVRDALERGHCGPIHLYHGSRHADGLYLHGELRALSAAHPGLLHYHPCLSSLEVDRDRVLAGRAHEVAASRHSDLAGWRVHVAGPPAMVAAASALFLASGVSGADLVVDPFNAPIDRQDTTTIATHLPERASPPAQEMASPPPDPALWAALDEGARLMPILEEFYAEVFADPLLSPFFHGSTRQRAVEKVYSFLHQTISGKKVYFGDRPRNAHHWMTISNRLFDYREDMFFAVVSRHGVPEPMIARWRAMQERYRSEIVKSEPWPRMMDGVALPLEGFGTMVIDVGSVCDGCAGEIHRGETVRYHLRLGSTYCSACADDVSRDVTCSA</sequence>
<organism evidence="9 10">
    <name type="scientific">Lysobacter hankyongensis</name>
    <dbReference type="NCBI Taxonomy" id="1176535"/>
    <lineage>
        <taxon>Bacteria</taxon>
        <taxon>Pseudomonadati</taxon>
        <taxon>Pseudomonadota</taxon>
        <taxon>Gammaproteobacteria</taxon>
        <taxon>Lysobacterales</taxon>
        <taxon>Lysobacteraceae</taxon>
        <taxon>Lysobacter</taxon>
    </lineage>
</organism>
<dbReference type="Pfam" id="PF00970">
    <property type="entry name" value="FAD_binding_6"/>
    <property type="match status" value="1"/>
</dbReference>
<evidence type="ECO:0000313" key="10">
    <source>
        <dbReference type="Proteomes" id="UP001499959"/>
    </source>
</evidence>
<comment type="cofactor">
    <cofactor evidence="6">
        <name>[2Fe-2S] cluster</name>
        <dbReference type="ChEBI" id="CHEBI:190135"/>
    </cofactor>
</comment>
<reference evidence="10" key="1">
    <citation type="journal article" date="2019" name="Int. J. Syst. Evol. Microbiol.">
        <title>The Global Catalogue of Microorganisms (GCM) 10K type strain sequencing project: providing services to taxonomists for standard genome sequencing and annotation.</title>
        <authorList>
            <consortium name="The Broad Institute Genomics Platform"/>
            <consortium name="The Broad Institute Genome Sequencing Center for Infectious Disease"/>
            <person name="Wu L."/>
            <person name="Ma J."/>
        </authorList>
    </citation>
    <scope>NUCLEOTIDE SEQUENCE [LARGE SCALE GENOMIC DNA]</scope>
    <source>
        <strain evidence="10">JCM 18204</strain>
    </source>
</reference>
<evidence type="ECO:0000256" key="2">
    <source>
        <dbReference type="ARBA" id="ARBA00022448"/>
    </source>
</evidence>
<dbReference type="Gene3D" id="2.40.30.10">
    <property type="entry name" value="Translation factors"/>
    <property type="match status" value="1"/>
</dbReference>
<dbReference type="PROSITE" id="PS51384">
    <property type="entry name" value="FAD_FR"/>
    <property type="match status" value="1"/>
</dbReference>
<dbReference type="InterPro" id="IPR039261">
    <property type="entry name" value="FNR_nucleotide-bd"/>
</dbReference>
<dbReference type="RefSeq" id="WP_345302274.1">
    <property type="nucleotide sequence ID" value="NZ_BAABJE010000002.1"/>
</dbReference>
<keyword evidence="2" id="KW-0813">Transport</keyword>
<dbReference type="SUPFAM" id="SSF52343">
    <property type="entry name" value="Ferredoxin reductase-like, C-terminal NADP-linked domain"/>
    <property type="match status" value="1"/>
</dbReference>
<dbReference type="InterPro" id="IPR050415">
    <property type="entry name" value="MRET"/>
</dbReference>
<comment type="caution">
    <text evidence="9">The sequence shown here is derived from an EMBL/GenBank/DDBJ whole genome shotgun (WGS) entry which is preliminary data.</text>
</comment>
<name>A0ABP9AXV6_9GAMM</name>
<dbReference type="Proteomes" id="UP001499959">
    <property type="component" value="Unassembled WGS sequence"/>
</dbReference>
<comment type="cofactor">
    <cofactor evidence="1">
        <name>heme b</name>
        <dbReference type="ChEBI" id="CHEBI:60344"/>
    </cofactor>
</comment>
<dbReference type="Pfam" id="PF00111">
    <property type="entry name" value="Fer2"/>
    <property type="match status" value="1"/>
</dbReference>
<dbReference type="SUPFAM" id="SSF46458">
    <property type="entry name" value="Globin-like"/>
    <property type="match status" value="1"/>
</dbReference>
<evidence type="ECO:0000259" key="7">
    <source>
        <dbReference type="PROSITE" id="PS51085"/>
    </source>
</evidence>
<dbReference type="InterPro" id="IPR001486">
    <property type="entry name" value="Hemoglobin_trunc"/>
</dbReference>
<dbReference type="InterPro" id="IPR017938">
    <property type="entry name" value="Riboflavin_synthase-like_b-brl"/>
</dbReference>
<evidence type="ECO:0008006" key="11">
    <source>
        <dbReference type="Google" id="ProtNLM"/>
    </source>
</evidence>
<dbReference type="EMBL" id="BAABJE010000002">
    <property type="protein sequence ID" value="GAA4787539.1"/>
    <property type="molecule type" value="Genomic_DNA"/>
</dbReference>
<dbReference type="Gene3D" id="1.10.490.10">
    <property type="entry name" value="Globins"/>
    <property type="match status" value="1"/>
</dbReference>
<dbReference type="Pfam" id="PF01152">
    <property type="entry name" value="Bac_globin"/>
    <property type="match status" value="1"/>
</dbReference>
<keyword evidence="5" id="KW-0408">Iron</keyword>
<dbReference type="Gene3D" id="3.40.50.80">
    <property type="entry name" value="Nucleotide-binding domain of ferredoxin-NADP reductase (FNR) module"/>
    <property type="match status" value="1"/>
</dbReference>
<evidence type="ECO:0000313" key="9">
    <source>
        <dbReference type="EMBL" id="GAA4787539.1"/>
    </source>
</evidence>
<feature type="domain" description="2Fe-2S ferredoxin-type" evidence="7">
    <location>
        <begin position="1"/>
        <end position="88"/>
    </location>
</feature>
<dbReference type="Gene3D" id="3.10.20.30">
    <property type="match status" value="1"/>
</dbReference>
<dbReference type="SUPFAM" id="SSF54292">
    <property type="entry name" value="2Fe-2S ferredoxin-like"/>
    <property type="match status" value="1"/>
</dbReference>
<keyword evidence="4" id="KW-0479">Metal-binding</keyword>
<dbReference type="PRINTS" id="PR00410">
    <property type="entry name" value="PHEHYDRXLASE"/>
</dbReference>
<dbReference type="InterPro" id="IPR012675">
    <property type="entry name" value="Beta-grasp_dom_sf"/>
</dbReference>
<evidence type="ECO:0000256" key="3">
    <source>
        <dbReference type="ARBA" id="ARBA00022617"/>
    </source>
</evidence>
<protein>
    <recommendedName>
        <fullName evidence="11">2Fe-2S iron-sulfur cluster binding domain-containing protein</fullName>
    </recommendedName>
</protein>
<dbReference type="InterPro" id="IPR001709">
    <property type="entry name" value="Flavoprot_Pyr_Nucl_cyt_Rdtase"/>
</dbReference>
<proteinExistence type="predicted"/>
<accession>A0ABP9AXV6</accession>
<evidence type="ECO:0000256" key="1">
    <source>
        <dbReference type="ARBA" id="ARBA00001970"/>
    </source>
</evidence>
<dbReference type="InterPro" id="IPR008333">
    <property type="entry name" value="Cbr1-like_FAD-bd_dom"/>
</dbReference>
<evidence type="ECO:0000259" key="8">
    <source>
        <dbReference type="PROSITE" id="PS51384"/>
    </source>
</evidence>
<keyword evidence="10" id="KW-1185">Reference proteome</keyword>
<evidence type="ECO:0000256" key="5">
    <source>
        <dbReference type="ARBA" id="ARBA00023004"/>
    </source>
</evidence>
<dbReference type="Pfam" id="PF00175">
    <property type="entry name" value="NAD_binding_1"/>
    <property type="match status" value="1"/>
</dbReference>
<keyword evidence="3" id="KW-0349">Heme</keyword>
<dbReference type="CDD" id="cd00207">
    <property type="entry name" value="fer2"/>
    <property type="match status" value="1"/>
</dbReference>
<dbReference type="PANTHER" id="PTHR47354">
    <property type="entry name" value="NADH OXIDOREDUCTASE HCR"/>
    <property type="match status" value="1"/>
</dbReference>
<dbReference type="InterPro" id="IPR009050">
    <property type="entry name" value="Globin-like_sf"/>
</dbReference>
<dbReference type="PROSITE" id="PS51085">
    <property type="entry name" value="2FE2S_FER_2"/>
    <property type="match status" value="1"/>
</dbReference>